<dbReference type="InterPro" id="IPR048258">
    <property type="entry name" value="Cyclins_cyclin-box"/>
</dbReference>
<feature type="domain" description="Cyclin-like" evidence="6">
    <location>
        <begin position="127"/>
        <end position="226"/>
    </location>
</feature>
<organism evidence="7 8">
    <name type="scientific">Fusarium floridanum</name>
    <dbReference type="NCBI Taxonomy" id="1325733"/>
    <lineage>
        <taxon>Eukaryota</taxon>
        <taxon>Fungi</taxon>
        <taxon>Dikarya</taxon>
        <taxon>Ascomycota</taxon>
        <taxon>Pezizomycotina</taxon>
        <taxon>Sordariomycetes</taxon>
        <taxon>Hypocreomycetidae</taxon>
        <taxon>Hypocreales</taxon>
        <taxon>Nectriaceae</taxon>
        <taxon>Fusarium</taxon>
        <taxon>Fusarium solani species complex</taxon>
    </lineage>
</organism>
<dbReference type="GO" id="GO:0051726">
    <property type="term" value="P:regulation of cell cycle"/>
    <property type="evidence" value="ECO:0007669"/>
    <property type="project" value="UniProtKB-ARBA"/>
</dbReference>
<dbReference type="GO" id="GO:0044843">
    <property type="term" value="P:cell cycle G1/S phase transition"/>
    <property type="evidence" value="ECO:0007669"/>
    <property type="project" value="UniProtKB-ARBA"/>
</dbReference>
<dbReference type="InterPro" id="IPR036915">
    <property type="entry name" value="Cyclin-like_sf"/>
</dbReference>
<evidence type="ECO:0000313" key="7">
    <source>
        <dbReference type="EMBL" id="RSL45821.1"/>
    </source>
</evidence>
<dbReference type="InterPro" id="IPR006671">
    <property type="entry name" value="Cyclin_N"/>
</dbReference>
<dbReference type="InterPro" id="IPR013763">
    <property type="entry name" value="Cyclin-like_dom"/>
</dbReference>
<comment type="caution">
    <text evidence="7">The sequence shown here is derived from an EMBL/GenBank/DDBJ whole genome shotgun (WGS) entry which is preliminary data.</text>
</comment>
<dbReference type="PROSITE" id="PS00292">
    <property type="entry name" value="CYCLINS"/>
    <property type="match status" value="1"/>
</dbReference>
<evidence type="ECO:0000313" key="8">
    <source>
        <dbReference type="Proteomes" id="UP000287972"/>
    </source>
</evidence>
<dbReference type="GO" id="GO:0016538">
    <property type="term" value="F:cyclin-dependent protein serine/threonine kinase regulator activity"/>
    <property type="evidence" value="ECO:0007669"/>
    <property type="project" value="UniProtKB-ARBA"/>
</dbReference>
<dbReference type="Pfam" id="PF02984">
    <property type="entry name" value="Cyclin_C"/>
    <property type="match status" value="1"/>
</dbReference>
<evidence type="ECO:0000256" key="3">
    <source>
        <dbReference type="ARBA" id="ARBA00023127"/>
    </source>
</evidence>
<dbReference type="CDD" id="cd20559">
    <property type="entry name" value="CYCLIN_ScCLN_like"/>
    <property type="match status" value="1"/>
</dbReference>
<reference evidence="7 8" key="1">
    <citation type="submission" date="2017-06" db="EMBL/GenBank/DDBJ databases">
        <title>Comparative genomic analysis of Ambrosia Fusariam Clade fungi.</title>
        <authorList>
            <person name="Stajich J.E."/>
            <person name="Carrillo J."/>
            <person name="Kijimoto T."/>
            <person name="Eskalen A."/>
            <person name="O'Donnell K."/>
            <person name="Kasson M."/>
        </authorList>
    </citation>
    <scope>NUCLEOTIDE SEQUENCE [LARGE SCALE GENOMIC DNA]</scope>
    <source>
        <strain evidence="7 8">NRRL62606</strain>
    </source>
</reference>
<dbReference type="InterPro" id="IPR039361">
    <property type="entry name" value="Cyclin"/>
</dbReference>
<evidence type="ECO:0000256" key="1">
    <source>
        <dbReference type="ARBA" id="ARBA00008742"/>
    </source>
</evidence>
<evidence type="ECO:0000259" key="6">
    <source>
        <dbReference type="SMART" id="SM00385"/>
    </source>
</evidence>
<keyword evidence="2" id="KW-0132">Cell division</keyword>
<dbReference type="Pfam" id="PF00134">
    <property type="entry name" value="Cyclin_N"/>
    <property type="match status" value="1"/>
</dbReference>
<keyword evidence="3 5" id="KW-0195">Cyclin</keyword>
<evidence type="ECO:0000256" key="4">
    <source>
        <dbReference type="ARBA" id="ARBA00023306"/>
    </source>
</evidence>
<dbReference type="Proteomes" id="UP000287972">
    <property type="component" value="Unassembled WGS sequence"/>
</dbReference>
<comment type="similarity">
    <text evidence="1 5">Belongs to the cyclin family.</text>
</comment>
<dbReference type="AlphaFoldDB" id="A0A428NYM7"/>
<evidence type="ECO:0000256" key="5">
    <source>
        <dbReference type="RuleBase" id="RU000383"/>
    </source>
</evidence>
<accession>A0A428NYM7</accession>
<protein>
    <recommendedName>
        <fullName evidence="6">Cyclin-like domain-containing protein</fullName>
    </recommendedName>
</protein>
<dbReference type="SMART" id="SM00385">
    <property type="entry name" value="CYCLIN"/>
    <property type="match status" value="2"/>
</dbReference>
<evidence type="ECO:0000256" key="2">
    <source>
        <dbReference type="ARBA" id="ARBA00022618"/>
    </source>
</evidence>
<gene>
    <name evidence="7" type="ORF">CEP51_016020</name>
</gene>
<proteinExistence type="inferred from homology"/>
<dbReference type="SUPFAM" id="SSF47954">
    <property type="entry name" value="Cyclin-like"/>
    <property type="match status" value="2"/>
</dbReference>
<name>A0A428NYM7_9HYPO</name>
<dbReference type="InterPro" id="IPR004367">
    <property type="entry name" value="Cyclin_C-dom"/>
</dbReference>
<dbReference type="PANTHER" id="PTHR10177">
    <property type="entry name" value="CYCLINS"/>
    <property type="match status" value="1"/>
</dbReference>
<dbReference type="GO" id="GO:0051301">
    <property type="term" value="P:cell division"/>
    <property type="evidence" value="ECO:0007669"/>
    <property type="project" value="UniProtKB-KW"/>
</dbReference>
<feature type="domain" description="Cyclin-like" evidence="6">
    <location>
        <begin position="28"/>
        <end position="114"/>
    </location>
</feature>
<dbReference type="CDD" id="cd20537">
    <property type="entry name" value="CYCLIN_CCNO-like_rpt2"/>
    <property type="match status" value="1"/>
</dbReference>
<dbReference type="FunFam" id="1.10.472.10:FF:000010">
    <property type="entry name" value="G1/S-specific cyclin Cln1"/>
    <property type="match status" value="1"/>
</dbReference>
<keyword evidence="8" id="KW-1185">Reference proteome</keyword>
<dbReference type="EMBL" id="NKCL01000988">
    <property type="protein sequence ID" value="RSL45821.1"/>
    <property type="molecule type" value="Genomic_DNA"/>
</dbReference>
<keyword evidence="4" id="KW-0131">Cell cycle</keyword>
<sequence length="260" mass="29784">MEHQTLPDTTFIDKQPEIQWSMRSSLMDFLVKVHATFELLPETLFLAVNLLDRYCSKRYVNRIHYPLLGCTALLISAKYNDEKRRIPKIHQLKAMCCDMHSINMFIFMEKHVLTTLDWVIGHPTSDSFSQQLAEEGGEDREVVHMAAYLREIALYRRDFVSTKPSIIARASLALARTVLGRAEASNGEQDQPDYLKLSDHLHNPSPTLVLKYSTDLFSRASQKLAKFVAEKAVITCRAMNPTMPHIERTNEYTSDLNSPP</sequence>
<dbReference type="Gene3D" id="1.10.472.10">
    <property type="entry name" value="Cyclin-like"/>
    <property type="match status" value="2"/>
</dbReference>